<comment type="caution">
    <text evidence="2">The sequence shown here is derived from an EMBL/GenBank/DDBJ whole genome shotgun (WGS) entry which is preliminary data.</text>
</comment>
<sequence length="34" mass="4124">MFKDNANREYFAFLSIILLQHSFAYLILAFYFCI</sequence>
<proteinExistence type="predicted"/>
<protein>
    <submittedName>
        <fullName evidence="2">Uncharacterized protein</fullName>
    </submittedName>
</protein>
<keyword evidence="1" id="KW-0472">Membrane</keyword>
<keyword evidence="1" id="KW-1133">Transmembrane helix</keyword>
<evidence type="ECO:0000313" key="3">
    <source>
        <dbReference type="Proteomes" id="UP000016584"/>
    </source>
</evidence>
<dbReference type="Proteomes" id="UP000016584">
    <property type="component" value="Unassembled WGS sequence"/>
</dbReference>
<gene>
    <name evidence="2" type="ORF">M472_22250</name>
</gene>
<dbReference type="EMBL" id="ATDL01000001">
    <property type="protein sequence ID" value="ERJ61483.1"/>
    <property type="molecule type" value="Genomic_DNA"/>
</dbReference>
<evidence type="ECO:0000313" key="2">
    <source>
        <dbReference type="EMBL" id="ERJ61483.1"/>
    </source>
</evidence>
<keyword evidence="1" id="KW-0812">Transmembrane</keyword>
<name>U2JFM2_9SPHI</name>
<feature type="transmembrane region" description="Helical" evidence="1">
    <location>
        <begin position="12"/>
        <end position="33"/>
    </location>
</feature>
<keyword evidence="3" id="KW-1185">Reference proteome</keyword>
<dbReference type="AlphaFoldDB" id="U2JFM2"/>
<reference evidence="2 3" key="1">
    <citation type="journal article" date="2013" name="Genome Announc.">
        <title>The Draft Genome Sequence of Sphingomonas paucimobilis Strain HER1398 (Proteobacteria), Host to the Giant PAU Phage, Indicates That It Is a Member of the Genus Sphingobacterium (Bacteroidetes).</title>
        <authorList>
            <person name="White R.A.III."/>
            <person name="Suttle C.A."/>
        </authorList>
    </citation>
    <scope>NUCLEOTIDE SEQUENCE [LARGE SCALE GENOMIC DNA]</scope>
    <source>
        <strain evidence="2 3">HER1398</strain>
    </source>
</reference>
<evidence type="ECO:0000256" key="1">
    <source>
        <dbReference type="SAM" id="Phobius"/>
    </source>
</evidence>
<organism evidence="2 3">
    <name type="scientific">Sphingobacterium paucimobilis HER1398</name>
    <dbReference type="NCBI Taxonomy" id="1346330"/>
    <lineage>
        <taxon>Bacteria</taxon>
        <taxon>Pseudomonadati</taxon>
        <taxon>Bacteroidota</taxon>
        <taxon>Sphingobacteriia</taxon>
        <taxon>Sphingobacteriales</taxon>
        <taxon>Sphingobacteriaceae</taxon>
        <taxon>Sphingobacterium</taxon>
    </lineage>
</organism>
<accession>U2JFM2</accession>